<name>A0A250IKA4_9BACT</name>
<evidence type="ECO:0000313" key="1">
    <source>
        <dbReference type="EMBL" id="ATB32199.1"/>
    </source>
</evidence>
<organism evidence="1 2">
    <name type="scientific">Melittangium boletus DSM 14713</name>
    <dbReference type="NCBI Taxonomy" id="1294270"/>
    <lineage>
        <taxon>Bacteria</taxon>
        <taxon>Pseudomonadati</taxon>
        <taxon>Myxococcota</taxon>
        <taxon>Myxococcia</taxon>
        <taxon>Myxococcales</taxon>
        <taxon>Cystobacterineae</taxon>
        <taxon>Archangiaceae</taxon>
        <taxon>Melittangium</taxon>
    </lineage>
</organism>
<accession>A0A250IKA4</accession>
<gene>
    <name evidence="1" type="ORF">MEBOL_005675</name>
</gene>
<proteinExistence type="predicted"/>
<evidence type="ECO:0000313" key="2">
    <source>
        <dbReference type="Proteomes" id="UP000217289"/>
    </source>
</evidence>
<dbReference type="AlphaFoldDB" id="A0A250IKA4"/>
<protein>
    <submittedName>
        <fullName evidence="1">Uncharacterized protein</fullName>
    </submittedName>
</protein>
<dbReference type="KEGG" id="mbd:MEBOL_005675"/>
<dbReference type="OrthoDB" id="5512106at2"/>
<keyword evidence="2" id="KW-1185">Reference proteome</keyword>
<reference evidence="1 2" key="1">
    <citation type="submission" date="2017-06" db="EMBL/GenBank/DDBJ databases">
        <authorList>
            <person name="Kim H.J."/>
            <person name="Triplett B.A."/>
        </authorList>
    </citation>
    <scope>NUCLEOTIDE SEQUENCE [LARGE SCALE GENOMIC DNA]</scope>
    <source>
        <strain evidence="1 2">DSM 14713</strain>
    </source>
</reference>
<dbReference type="EMBL" id="CP022163">
    <property type="protein sequence ID" value="ATB32199.1"/>
    <property type="molecule type" value="Genomic_DNA"/>
</dbReference>
<dbReference type="Proteomes" id="UP000217289">
    <property type="component" value="Chromosome"/>
</dbReference>
<sequence>MPPWPSPGICGPSNPGGTQLDAHGGYLIRVESLGRLNLAALARQALVEDGAPPDTILALSIHDRRKIVRLALECPLTEGPQGARWYSAHQSLARNLSRSTGVTVHAYVYDPQEYEEVQAFGRGQHVGGERLIYKEVELPESLDGEFDDRAFARMQSRWPLGHLAWVFGVEREQLLGLRQLPTTRLRLDGAAAEIPLESLLRGIAA</sequence>